<feature type="non-terminal residue" evidence="1">
    <location>
        <position position="1"/>
    </location>
</feature>
<comment type="caution">
    <text evidence="1">The sequence shown here is derived from an EMBL/GenBank/DDBJ whole genome shotgun (WGS) entry which is preliminary data.</text>
</comment>
<gene>
    <name evidence="1" type="ORF">FC695_35475</name>
</gene>
<evidence type="ECO:0000313" key="1">
    <source>
        <dbReference type="EMBL" id="TKI89769.1"/>
    </source>
</evidence>
<organism evidence="1 2">
    <name type="scientific">Bacillus cereus</name>
    <dbReference type="NCBI Taxonomy" id="1396"/>
    <lineage>
        <taxon>Bacteria</taxon>
        <taxon>Bacillati</taxon>
        <taxon>Bacillota</taxon>
        <taxon>Bacilli</taxon>
        <taxon>Bacillales</taxon>
        <taxon>Bacillaceae</taxon>
        <taxon>Bacillus</taxon>
        <taxon>Bacillus cereus group</taxon>
    </lineage>
</organism>
<sequence>EQEVKLTKVMDEIRTKFGKNSILRGISYTHSATARYRNTLIGGHKK</sequence>
<dbReference type="AlphaFoldDB" id="A0A9X9A1J1"/>
<proteinExistence type="predicted"/>
<evidence type="ECO:0000313" key="2">
    <source>
        <dbReference type="Proteomes" id="UP000308444"/>
    </source>
</evidence>
<dbReference type="EMBL" id="SZOH01003623">
    <property type="protein sequence ID" value="TKI89769.1"/>
    <property type="molecule type" value="Genomic_DNA"/>
</dbReference>
<accession>A0A9X9A1J1</accession>
<name>A0A9X9A1J1_BACCE</name>
<reference evidence="1 2" key="1">
    <citation type="journal article" date="2019" name="Environ. Microbiol.">
        <title>An active ?-lactamase is a part of an orchestrated cell wall stress resistance network of Bacillus subtilis and related rhizosphere species.</title>
        <authorList>
            <person name="Bucher T."/>
            <person name="Keren-Paz A."/>
            <person name="Hausser J."/>
            <person name="Olender T."/>
            <person name="Cytryn E."/>
            <person name="Kolodkin-Gal I."/>
        </authorList>
    </citation>
    <scope>NUCLEOTIDE SEQUENCE [LARGE SCALE GENOMIC DNA]</scope>
    <source>
        <strain evidence="1 2">I32</strain>
    </source>
</reference>
<dbReference type="Proteomes" id="UP000308444">
    <property type="component" value="Unassembled WGS sequence"/>
</dbReference>
<protein>
    <submittedName>
        <fullName evidence="1">DNA repair protein</fullName>
    </submittedName>
</protein>